<dbReference type="GO" id="GO:0004758">
    <property type="term" value="F:serine C-palmitoyltransferase activity"/>
    <property type="evidence" value="ECO:0007669"/>
    <property type="project" value="UniProtKB-EC"/>
</dbReference>
<dbReference type="InterPro" id="IPR004839">
    <property type="entry name" value="Aminotransferase_I/II_large"/>
</dbReference>
<comment type="catalytic activity">
    <reaction evidence="6">
        <text>L-serine + hexadecanoyl-CoA + H(+) = 3-oxosphinganine + CO2 + CoA</text>
        <dbReference type="Rhea" id="RHEA:14761"/>
        <dbReference type="ChEBI" id="CHEBI:15378"/>
        <dbReference type="ChEBI" id="CHEBI:16526"/>
        <dbReference type="ChEBI" id="CHEBI:33384"/>
        <dbReference type="ChEBI" id="CHEBI:57287"/>
        <dbReference type="ChEBI" id="CHEBI:57379"/>
        <dbReference type="ChEBI" id="CHEBI:58299"/>
        <dbReference type="EC" id="2.3.1.50"/>
    </reaction>
</comment>
<keyword evidence="5 7" id="KW-0663">Pyridoxal phosphate</keyword>
<organism evidence="10">
    <name type="scientific">Ditylum brightwellii</name>
    <dbReference type="NCBI Taxonomy" id="49249"/>
    <lineage>
        <taxon>Eukaryota</taxon>
        <taxon>Sar</taxon>
        <taxon>Stramenopiles</taxon>
        <taxon>Ochrophyta</taxon>
        <taxon>Bacillariophyta</taxon>
        <taxon>Mediophyceae</taxon>
        <taxon>Lithodesmiophycidae</taxon>
        <taxon>Lithodesmiales</taxon>
        <taxon>Lithodesmiaceae</taxon>
        <taxon>Ditylum</taxon>
    </lineage>
</organism>
<dbReference type="InterPro" id="IPR001917">
    <property type="entry name" value="Aminotrans_II_pyridoxalP_BS"/>
</dbReference>
<dbReference type="Gene3D" id="3.40.640.10">
    <property type="entry name" value="Type I PLP-dependent aspartate aminotransferase-like (Major domain)"/>
    <property type="match status" value="1"/>
</dbReference>
<evidence type="ECO:0000256" key="7">
    <source>
        <dbReference type="RuleBase" id="RU003693"/>
    </source>
</evidence>
<accession>A0A6V2CLR1</accession>
<comment type="cofactor">
    <cofactor evidence="1 7">
        <name>pyridoxal 5'-phosphate</name>
        <dbReference type="ChEBI" id="CHEBI:597326"/>
    </cofactor>
</comment>
<proteinExistence type="inferred from homology"/>
<dbReference type="InterPro" id="IPR015424">
    <property type="entry name" value="PyrdxlP-dep_Trfase"/>
</dbReference>
<dbReference type="Gene3D" id="3.90.1150.10">
    <property type="entry name" value="Aspartate Aminotransferase, domain 1"/>
    <property type="match status" value="1"/>
</dbReference>
<evidence type="ECO:0000256" key="5">
    <source>
        <dbReference type="ARBA" id="ARBA00022898"/>
    </source>
</evidence>
<dbReference type="AlphaFoldDB" id="A0A6V2CLR1"/>
<dbReference type="GO" id="GO:0046512">
    <property type="term" value="P:sphingosine biosynthetic process"/>
    <property type="evidence" value="ECO:0007669"/>
    <property type="project" value="TreeGrafter"/>
</dbReference>
<dbReference type="EC" id="2.3.1.50" evidence="3"/>
<feature type="domain" description="Aminotransferase class I/classII large" evidence="9">
    <location>
        <begin position="262"/>
        <end position="621"/>
    </location>
</feature>
<evidence type="ECO:0000256" key="6">
    <source>
        <dbReference type="ARBA" id="ARBA00048528"/>
    </source>
</evidence>
<evidence type="ECO:0000256" key="1">
    <source>
        <dbReference type="ARBA" id="ARBA00001933"/>
    </source>
</evidence>
<feature type="compositionally biased region" description="Basic and acidic residues" evidence="8">
    <location>
        <begin position="73"/>
        <end position="91"/>
    </location>
</feature>
<dbReference type="GO" id="GO:0030170">
    <property type="term" value="F:pyridoxal phosphate binding"/>
    <property type="evidence" value="ECO:0007669"/>
    <property type="project" value="InterPro"/>
</dbReference>
<dbReference type="PROSITE" id="PS00599">
    <property type="entry name" value="AA_TRANSFER_CLASS_2"/>
    <property type="match status" value="1"/>
</dbReference>
<reference evidence="10" key="1">
    <citation type="submission" date="2021-01" db="EMBL/GenBank/DDBJ databases">
        <authorList>
            <person name="Corre E."/>
            <person name="Pelletier E."/>
            <person name="Niang G."/>
            <person name="Scheremetjew M."/>
            <person name="Finn R."/>
            <person name="Kale V."/>
            <person name="Holt S."/>
            <person name="Cochrane G."/>
            <person name="Meng A."/>
            <person name="Brown T."/>
            <person name="Cohen L."/>
        </authorList>
    </citation>
    <scope>NUCLEOTIDE SEQUENCE</scope>
    <source>
        <strain evidence="10">GSO104</strain>
    </source>
</reference>
<sequence length="638" mass="70445">MSSTTEDAYKGDERESSQDVPDVVGASWSSINTKEDDSEACSVTPQMTLISEEVEAASQSSSWYEDDSGSASTEDHDAGVEKARSGDEDPYADVRERMEELADRDRMNHAFKSHASKEKDVSHEPPITFFAAITTYLGYAVLISCGHLRDICANLFRSGRYLRTARSPYPSDDTTKYALLLKSWENFYTRRLYHRIQDCFNRPIASRPGATIEVLERVSADGNKTMSVLGPLGNLKDESDRESYSSGEHYGTVSDGRVTRRCLNLGSYNYLGFADDWNVTCKEEVMGSLSKLPVSCSSSRSEAGTTALHKEVEGIVARFLGKEDCVCLNMGFNTNATTIPTLVGRGDLIISDELNHTSIVNGARSSGAAIRTFGHNDTSHLEDILREGIIMGQPRTRRPWRKILVIVEGIYSMEGEYCDLRNVVRVAKKYGAYVYLDEAHSIGAMGPTGRGCCEYTGVNPADVDVLMGTFTKSFGGMGGYIAGSKDLVNYLRRHSAGSAFHNSLSPVVCQQIITSFKVIMGEDGTNIGKRKLAALRDNSNYFRMRLSDMGLHVLGHYDSPIMPVMLYNPTKIAAFSRECFKRGLAVVVVGFPAVPILMSRARFCISAGHTREDMDRALEQIEEVADLLKLKYSKSIFG</sequence>
<dbReference type="GO" id="GO:0016020">
    <property type="term" value="C:membrane"/>
    <property type="evidence" value="ECO:0007669"/>
    <property type="project" value="GOC"/>
</dbReference>
<name>A0A6V2CLR1_9STRA</name>
<dbReference type="Pfam" id="PF00155">
    <property type="entry name" value="Aminotran_1_2"/>
    <property type="match status" value="1"/>
</dbReference>
<evidence type="ECO:0000259" key="9">
    <source>
        <dbReference type="Pfam" id="PF00155"/>
    </source>
</evidence>
<dbReference type="CDD" id="cd06454">
    <property type="entry name" value="KBL_like"/>
    <property type="match status" value="1"/>
</dbReference>
<dbReference type="GO" id="GO:0017059">
    <property type="term" value="C:serine palmitoyltransferase complex"/>
    <property type="evidence" value="ECO:0007669"/>
    <property type="project" value="TreeGrafter"/>
</dbReference>
<evidence type="ECO:0000256" key="4">
    <source>
        <dbReference type="ARBA" id="ARBA00022679"/>
    </source>
</evidence>
<feature type="compositionally biased region" description="Basic and acidic residues" evidence="8">
    <location>
        <begin position="7"/>
        <end position="17"/>
    </location>
</feature>
<protein>
    <recommendedName>
        <fullName evidence="3">serine C-palmitoyltransferase</fullName>
        <ecNumber evidence="3">2.3.1.50</ecNumber>
    </recommendedName>
</protein>
<dbReference type="SUPFAM" id="SSF53383">
    <property type="entry name" value="PLP-dependent transferases"/>
    <property type="match status" value="1"/>
</dbReference>
<evidence type="ECO:0000256" key="3">
    <source>
        <dbReference type="ARBA" id="ARBA00013220"/>
    </source>
</evidence>
<evidence type="ECO:0000256" key="8">
    <source>
        <dbReference type="SAM" id="MobiDB-lite"/>
    </source>
</evidence>
<dbReference type="PANTHER" id="PTHR13693:SF3">
    <property type="entry name" value="LD36009P"/>
    <property type="match status" value="1"/>
</dbReference>
<gene>
    <name evidence="10" type="ORF">DBRI00130_LOCUS7910</name>
</gene>
<dbReference type="GO" id="GO:0046513">
    <property type="term" value="P:ceramide biosynthetic process"/>
    <property type="evidence" value="ECO:0007669"/>
    <property type="project" value="TreeGrafter"/>
</dbReference>
<feature type="region of interest" description="Disordered" evidence="8">
    <location>
        <begin position="1"/>
        <end position="91"/>
    </location>
</feature>
<dbReference type="EMBL" id="HBNS01009811">
    <property type="protein sequence ID" value="CAE4593857.1"/>
    <property type="molecule type" value="Transcribed_RNA"/>
</dbReference>
<comment type="similarity">
    <text evidence="2 7">Belongs to the class-II pyridoxal-phosphate-dependent aminotransferase family.</text>
</comment>
<dbReference type="InterPro" id="IPR050087">
    <property type="entry name" value="AON_synthase_class-II"/>
</dbReference>
<evidence type="ECO:0000256" key="2">
    <source>
        <dbReference type="ARBA" id="ARBA00008392"/>
    </source>
</evidence>
<evidence type="ECO:0000313" key="10">
    <source>
        <dbReference type="EMBL" id="CAE4593857.1"/>
    </source>
</evidence>
<dbReference type="PANTHER" id="PTHR13693">
    <property type="entry name" value="CLASS II AMINOTRANSFERASE/8-AMINO-7-OXONONANOATE SYNTHASE"/>
    <property type="match status" value="1"/>
</dbReference>
<dbReference type="InterPro" id="IPR015421">
    <property type="entry name" value="PyrdxlP-dep_Trfase_major"/>
</dbReference>
<keyword evidence="4" id="KW-0808">Transferase</keyword>
<dbReference type="InterPro" id="IPR015422">
    <property type="entry name" value="PyrdxlP-dep_Trfase_small"/>
</dbReference>